<evidence type="ECO:0000256" key="1">
    <source>
        <dbReference type="SAM" id="SignalP"/>
    </source>
</evidence>
<gene>
    <name evidence="4" type="ORF">GCM10007301_17320</name>
</gene>
<dbReference type="RefSeq" id="WP_188577512.1">
    <property type="nucleotide sequence ID" value="NZ_BMCT01000002.1"/>
</dbReference>
<dbReference type="Pfam" id="PF02627">
    <property type="entry name" value="CMD"/>
    <property type="match status" value="2"/>
</dbReference>
<dbReference type="InterPro" id="IPR014710">
    <property type="entry name" value="RmlC-like_jellyroll"/>
</dbReference>
<dbReference type="InterPro" id="IPR052512">
    <property type="entry name" value="4CMD/NDH-1_regulator"/>
</dbReference>
<protein>
    <submittedName>
        <fullName evidence="4">Carboxymuconolactone decarboxylase</fullName>
    </submittedName>
</protein>
<reference evidence="4" key="2">
    <citation type="submission" date="2020-09" db="EMBL/GenBank/DDBJ databases">
        <authorList>
            <person name="Sun Q."/>
            <person name="Sedlacek I."/>
        </authorList>
    </citation>
    <scope>NUCLEOTIDE SEQUENCE</scope>
    <source>
        <strain evidence="4">CCM 7897</strain>
    </source>
</reference>
<comment type="caution">
    <text evidence="4">The sequence shown here is derived from an EMBL/GenBank/DDBJ whole genome shotgun (WGS) entry which is preliminary data.</text>
</comment>
<reference evidence="4" key="1">
    <citation type="journal article" date="2014" name="Int. J. Syst. Evol. Microbiol.">
        <title>Complete genome sequence of Corynebacterium casei LMG S-19264T (=DSM 44701T), isolated from a smear-ripened cheese.</title>
        <authorList>
            <consortium name="US DOE Joint Genome Institute (JGI-PGF)"/>
            <person name="Walter F."/>
            <person name="Albersmeier A."/>
            <person name="Kalinowski J."/>
            <person name="Ruckert C."/>
        </authorList>
    </citation>
    <scope>NUCLEOTIDE SEQUENCE</scope>
    <source>
        <strain evidence="4">CCM 7897</strain>
    </source>
</reference>
<dbReference type="InterPro" id="IPR029032">
    <property type="entry name" value="AhpD-like"/>
</dbReference>
<sequence length="408" mass="43635">MRLSLAAFALASMAVPVEAQERQRPPRVAPPLVHDTAPALGAYTDGVLFADVWKRPQLAPRDRSLITIAALIAGGHSAQMTGHFNRGLDNGVTREEIIAIITHLAFYSGWPNSMSAVAVANEVFAKRKLPPMKADAEDALMAFDAEADAPRAAAVNAAVAPIAPALARYTNEVLFRDLWLRKDLEPRDRSLVTVVALMVSGQVEQMPFHINRAMDNGLTQEQLTEAVTHLAFYAGWPRAMSAVPVLKSVFESRAASAAKPVAASTPASAAIEITSPGKVPPTPTPEANFTGKVHTEGRFQRDAPSRLSGGTVNFPAGARTAWHTHPLGQTLVVISGCGLVQREGGPVEVIRPGDVVWIPPHVRHWHGAAPGTAMSHVAMAEAENGKVVDWMEKVTDAQYQQPAGAPRC</sequence>
<dbReference type="PANTHER" id="PTHR33570">
    <property type="entry name" value="4-CARBOXYMUCONOLACTONE DECARBOXYLASE FAMILY PROTEIN"/>
    <property type="match status" value="1"/>
</dbReference>
<accession>A0A917BVS7</accession>
<keyword evidence="1" id="KW-0732">Signal</keyword>
<dbReference type="SUPFAM" id="SSF69118">
    <property type="entry name" value="AhpD-like"/>
    <property type="match status" value="1"/>
</dbReference>
<dbReference type="PANTHER" id="PTHR33570:SF9">
    <property type="entry name" value="BLL4600 PROTEIN"/>
    <property type="match status" value="1"/>
</dbReference>
<organism evidence="4 5">
    <name type="scientific">Azorhizobium oxalatiphilum</name>
    <dbReference type="NCBI Taxonomy" id="980631"/>
    <lineage>
        <taxon>Bacteria</taxon>
        <taxon>Pseudomonadati</taxon>
        <taxon>Pseudomonadota</taxon>
        <taxon>Alphaproteobacteria</taxon>
        <taxon>Hyphomicrobiales</taxon>
        <taxon>Xanthobacteraceae</taxon>
        <taxon>Azorhizobium</taxon>
    </lineage>
</organism>
<evidence type="ECO:0000259" key="2">
    <source>
        <dbReference type="Pfam" id="PF02627"/>
    </source>
</evidence>
<feature type="signal peptide" evidence="1">
    <location>
        <begin position="1"/>
        <end position="19"/>
    </location>
</feature>
<name>A0A917BVS7_9HYPH</name>
<dbReference type="InterPro" id="IPR013096">
    <property type="entry name" value="Cupin_2"/>
</dbReference>
<evidence type="ECO:0000313" key="5">
    <source>
        <dbReference type="Proteomes" id="UP000606044"/>
    </source>
</evidence>
<dbReference type="InterPro" id="IPR011051">
    <property type="entry name" value="RmlC_Cupin_sf"/>
</dbReference>
<evidence type="ECO:0000313" key="4">
    <source>
        <dbReference type="EMBL" id="GGF58201.1"/>
    </source>
</evidence>
<dbReference type="Gene3D" id="1.20.1290.10">
    <property type="entry name" value="AhpD-like"/>
    <property type="match status" value="2"/>
</dbReference>
<dbReference type="InterPro" id="IPR047263">
    <property type="entry name" value="HNL-like_cupin"/>
</dbReference>
<dbReference type="Gene3D" id="2.60.120.10">
    <property type="entry name" value="Jelly Rolls"/>
    <property type="match status" value="1"/>
</dbReference>
<dbReference type="GO" id="GO:0051920">
    <property type="term" value="F:peroxiredoxin activity"/>
    <property type="evidence" value="ECO:0007669"/>
    <property type="project" value="InterPro"/>
</dbReference>
<dbReference type="EMBL" id="BMCT01000002">
    <property type="protein sequence ID" value="GGF58201.1"/>
    <property type="molecule type" value="Genomic_DNA"/>
</dbReference>
<feature type="domain" description="Carboxymuconolactone decarboxylase-like" evidence="2">
    <location>
        <begin position="38"/>
        <end position="122"/>
    </location>
</feature>
<feature type="chain" id="PRO_5036942122" evidence="1">
    <location>
        <begin position="20"/>
        <end position="408"/>
    </location>
</feature>
<feature type="domain" description="Cupin type-2" evidence="3">
    <location>
        <begin position="311"/>
        <end position="371"/>
    </location>
</feature>
<dbReference type="CDD" id="cd02233">
    <property type="entry name" value="cupin_HNL-like"/>
    <property type="match status" value="1"/>
</dbReference>
<evidence type="ECO:0000259" key="3">
    <source>
        <dbReference type="Pfam" id="PF07883"/>
    </source>
</evidence>
<dbReference type="InterPro" id="IPR003779">
    <property type="entry name" value="CMD-like"/>
</dbReference>
<feature type="domain" description="Carboxymuconolactone decarboxylase-like" evidence="2">
    <location>
        <begin position="164"/>
        <end position="247"/>
    </location>
</feature>
<dbReference type="Pfam" id="PF07883">
    <property type="entry name" value="Cupin_2"/>
    <property type="match status" value="1"/>
</dbReference>
<keyword evidence="5" id="KW-1185">Reference proteome</keyword>
<dbReference type="AlphaFoldDB" id="A0A917BVS7"/>
<proteinExistence type="predicted"/>
<dbReference type="SUPFAM" id="SSF51182">
    <property type="entry name" value="RmlC-like cupins"/>
    <property type="match status" value="1"/>
</dbReference>
<dbReference type="Proteomes" id="UP000606044">
    <property type="component" value="Unassembled WGS sequence"/>
</dbReference>